<evidence type="ECO:0000256" key="1">
    <source>
        <dbReference type="SAM" id="MobiDB-lite"/>
    </source>
</evidence>
<proteinExistence type="predicted"/>
<reference evidence="2" key="2">
    <citation type="journal article" date="2023" name="IMA Fungus">
        <title>Comparative genomic study of the Penicillium genus elucidates a diverse pangenome and 15 lateral gene transfer events.</title>
        <authorList>
            <person name="Petersen C."/>
            <person name="Sorensen T."/>
            <person name="Nielsen M.R."/>
            <person name="Sondergaard T.E."/>
            <person name="Sorensen J.L."/>
            <person name="Fitzpatrick D.A."/>
            <person name="Frisvad J.C."/>
            <person name="Nielsen K.L."/>
        </authorList>
    </citation>
    <scope>NUCLEOTIDE SEQUENCE</scope>
    <source>
        <strain evidence="2">IBT 21917</strain>
    </source>
</reference>
<protein>
    <submittedName>
        <fullName evidence="2">Uncharacterized protein</fullName>
    </submittedName>
</protein>
<evidence type="ECO:0000313" key="2">
    <source>
        <dbReference type="EMBL" id="KAJ5183094.1"/>
    </source>
</evidence>
<comment type="caution">
    <text evidence="2">The sequence shown here is derived from an EMBL/GenBank/DDBJ whole genome shotgun (WGS) entry which is preliminary data.</text>
</comment>
<feature type="region of interest" description="Disordered" evidence="1">
    <location>
        <begin position="129"/>
        <end position="151"/>
    </location>
</feature>
<sequence>MWRWYTSGNLKPPEQGIERWNDMLVQVPVQTKGTTPRGGLGDGSQCGVEDVTIKSPAASSRSMRSTPIEARPVSWCTFATDGAAMHNTKHYVVPSPVCTVGESSGNLQLRHLDAICSQPIEGLKHMRSHTPVSGKQGPVASPSGAHAPPLGARQTEWTTWCTQSIHIYAFIKTDIKAAKTYPWHKSQRNSAGTVNGNQNQAESDVFPASLACGGFGRDRAWWKLSATIAVCTGDQEELATPQDPGNSSYQGESIRFTSSKWDSAHSLLRGHKDPSFLHLPTTNESILHGTVIPVGFPFLSVIFPSHLPTPALLSPTHADVALAPQISRIPLDTLMGGAHGL</sequence>
<dbReference type="EMBL" id="JAPQKO010000001">
    <property type="protein sequence ID" value="KAJ5183094.1"/>
    <property type="molecule type" value="Genomic_DNA"/>
</dbReference>
<keyword evidence="3" id="KW-1185">Reference proteome</keyword>
<accession>A0A9W9ISA8</accession>
<dbReference type="Proteomes" id="UP001146351">
    <property type="component" value="Unassembled WGS sequence"/>
</dbReference>
<reference evidence="2" key="1">
    <citation type="submission" date="2022-11" db="EMBL/GenBank/DDBJ databases">
        <authorList>
            <person name="Petersen C."/>
        </authorList>
    </citation>
    <scope>NUCLEOTIDE SEQUENCE</scope>
    <source>
        <strain evidence="2">IBT 21917</strain>
    </source>
</reference>
<gene>
    <name evidence="2" type="ORF">N7492_000710</name>
</gene>
<name>A0A9W9ISA8_9EURO</name>
<evidence type="ECO:0000313" key="3">
    <source>
        <dbReference type="Proteomes" id="UP001146351"/>
    </source>
</evidence>
<dbReference type="AlphaFoldDB" id="A0A9W9ISA8"/>
<organism evidence="2 3">
    <name type="scientific">Penicillium capsulatum</name>
    <dbReference type="NCBI Taxonomy" id="69766"/>
    <lineage>
        <taxon>Eukaryota</taxon>
        <taxon>Fungi</taxon>
        <taxon>Dikarya</taxon>
        <taxon>Ascomycota</taxon>
        <taxon>Pezizomycotina</taxon>
        <taxon>Eurotiomycetes</taxon>
        <taxon>Eurotiomycetidae</taxon>
        <taxon>Eurotiales</taxon>
        <taxon>Aspergillaceae</taxon>
        <taxon>Penicillium</taxon>
    </lineage>
</organism>